<feature type="region of interest" description="Disordered" evidence="1">
    <location>
        <begin position="33"/>
        <end position="54"/>
    </location>
</feature>
<sequence length="161" mass="18140">MFSPDSTLGILGKRKLLAGEFFEVINRKKRGHTTKFTGYKPSGPNGRCTTTENNQPQTRLEDETIVSVEVRGVSPHSQPKSQLIQTADVLVEETTQQEIALEDQTMISVEDEQIRPCSQVEGQLVQIAGVKMQETVNLELMQETPRLQQSLFHPLMQFLVE</sequence>
<keyword evidence="3" id="KW-1185">Reference proteome</keyword>
<reference evidence="2 3" key="1">
    <citation type="submission" date="2024-01" db="EMBL/GenBank/DDBJ databases">
        <authorList>
            <person name="Waweru B."/>
        </authorList>
    </citation>
    <scope>NUCLEOTIDE SEQUENCE [LARGE SCALE GENOMIC DNA]</scope>
</reference>
<organism evidence="2 3">
    <name type="scientific">Dovyalis caffra</name>
    <dbReference type="NCBI Taxonomy" id="77055"/>
    <lineage>
        <taxon>Eukaryota</taxon>
        <taxon>Viridiplantae</taxon>
        <taxon>Streptophyta</taxon>
        <taxon>Embryophyta</taxon>
        <taxon>Tracheophyta</taxon>
        <taxon>Spermatophyta</taxon>
        <taxon>Magnoliopsida</taxon>
        <taxon>eudicotyledons</taxon>
        <taxon>Gunneridae</taxon>
        <taxon>Pentapetalae</taxon>
        <taxon>rosids</taxon>
        <taxon>fabids</taxon>
        <taxon>Malpighiales</taxon>
        <taxon>Salicaceae</taxon>
        <taxon>Flacourtieae</taxon>
        <taxon>Dovyalis</taxon>
    </lineage>
</organism>
<dbReference type="AlphaFoldDB" id="A0AAV1SL05"/>
<protein>
    <submittedName>
        <fullName evidence="2">Uncharacterized protein</fullName>
    </submittedName>
</protein>
<comment type="caution">
    <text evidence="2">The sequence shown here is derived from an EMBL/GenBank/DDBJ whole genome shotgun (WGS) entry which is preliminary data.</text>
</comment>
<name>A0AAV1SL05_9ROSI</name>
<evidence type="ECO:0000256" key="1">
    <source>
        <dbReference type="SAM" id="MobiDB-lite"/>
    </source>
</evidence>
<evidence type="ECO:0000313" key="2">
    <source>
        <dbReference type="EMBL" id="CAK7351365.1"/>
    </source>
</evidence>
<dbReference type="EMBL" id="CAWUPB010001184">
    <property type="protein sequence ID" value="CAK7351365.1"/>
    <property type="molecule type" value="Genomic_DNA"/>
</dbReference>
<gene>
    <name evidence="2" type="ORF">DCAF_LOCUS23817</name>
</gene>
<dbReference type="Proteomes" id="UP001314170">
    <property type="component" value="Unassembled WGS sequence"/>
</dbReference>
<evidence type="ECO:0000313" key="3">
    <source>
        <dbReference type="Proteomes" id="UP001314170"/>
    </source>
</evidence>
<proteinExistence type="predicted"/>
<accession>A0AAV1SL05</accession>